<gene>
    <name evidence="5" type="ORF">TWF506_001354</name>
</gene>
<proteinExistence type="predicted"/>
<keyword evidence="3" id="KW-0106">Calcium</keyword>
<keyword evidence="2" id="KW-0677">Repeat</keyword>
<evidence type="ECO:0000313" key="5">
    <source>
        <dbReference type="EMBL" id="KAK6521122.1"/>
    </source>
</evidence>
<evidence type="ECO:0000313" key="6">
    <source>
        <dbReference type="Proteomes" id="UP001307849"/>
    </source>
</evidence>
<evidence type="ECO:0000256" key="3">
    <source>
        <dbReference type="ARBA" id="ARBA00022837"/>
    </source>
</evidence>
<protein>
    <recommendedName>
        <fullName evidence="1">Calmodulin</fullName>
    </recommendedName>
</protein>
<feature type="region of interest" description="Disordered" evidence="4">
    <location>
        <begin position="1"/>
        <end position="20"/>
    </location>
</feature>
<dbReference type="FunFam" id="1.10.238.10:FF:000001">
    <property type="entry name" value="Calmodulin 1"/>
    <property type="match status" value="1"/>
</dbReference>
<dbReference type="SUPFAM" id="SSF47473">
    <property type="entry name" value="EF-hand"/>
    <property type="match status" value="1"/>
</dbReference>
<evidence type="ECO:0000256" key="4">
    <source>
        <dbReference type="SAM" id="MobiDB-lite"/>
    </source>
</evidence>
<dbReference type="PANTHER" id="PTHR23048:SF59">
    <property type="entry name" value="EF-HAND SUPERFAMILY PROTEIN"/>
    <property type="match status" value="1"/>
</dbReference>
<dbReference type="Gene3D" id="1.10.238.10">
    <property type="entry name" value="EF-hand"/>
    <property type="match status" value="2"/>
</dbReference>
<dbReference type="EMBL" id="JAVHJM010000001">
    <property type="protein sequence ID" value="KAK6521122.1"/>
    <property type="molecule type" value="Genomic_DNA"/>
</dbReference>
<dbReference type="Proteomes" id="UP001307849">
    <property type="component" value="Unassembled WGS sequence"/>
</dbReference>
<sequence>MPPKKRTPAGPPPKKKPRVKLAQNLSLTTEEEQEVRTAFGYFTDPEELGDGVILSKNLKKVFSALGFNLSTGEVRDIQKSIDPDDEGFITYELFLEVAAMKIKDRDKKEEVDKAFSLFTGGQDESPITLQHLRKVAKVLNENVSDDTLRDMLREASSSGGMDVNKKDFEDVMRRAGVNERGMDRTAECVTAVTVEFFEPVPASHSAAPGPILMKPPRLSFCCDYDIVWLGLACAMLAWVVAHLPDRI</sequence>
<evidence type="ECO:0000256" key="2">
    <source>
        <dbReference type="ARBA" id="ARBA00022737"/>
    </source>
</evidence>
<comment type="caution">
    <text evidence="5">The sequence shown here is derived from an EMBL/GenBank/DDBJ whole genome shotgun (WGS) entry which is preliminary data.</text>
</comment>
<accession>A0AAN8NY24</accession>
<dbReference type="InterPro" id="IPR050230">
    <property type="entry name" value="CALM/Myosin/TropC-like"/>
</dbReference>
<evidence type="ECO:0000256" key="1">
    <source>
        <dbReference type="ARBA" id="ARBA00020786"/>
    </source>
</evidence>
<keyword evidence="6" id="KW-1185">Reference proteome</keyword>
<feature type="compositionally biased region" description="Basic residues" evidence="4">
    <location>
        <begin position="1"/>
        <end position="19"/>
    </location>
</feature>
<reference evidence="5 6" key="1">
    <citation type="submission" date="2019-10" db="EMBL/GenBank/DDBJ databases">
        <authorList>
            <person name="Palmer J.M."/>
        </authorList>
    </citation>
    <scope>NUCLEOTIDE SEQUENCE [LARGE SCALE GENOMIC DNA]</scope>
    <source>
        <strain evidence="5 6">TWF506</strain>
    </source>
</reference>
<dbReference type="GO" id="GO:0016460">
    <property type="term" value="C:myosin II complex"/>
    <property type="evidence" value="ECO:0007669"/>
    <property type="project" value="TreeGrafter"/>
</dbReference>
<name>A0AAN8NY24_9PEZI</name>
<organism evidence="5 6">
    <name type="scientific">Arthrobotrys conoides</name>
    <dbReference type="NCBI Taxonomy" id="74498"/>
    <lineage>
        <taxon>Eukaryota</taxon>
        <taxon>Fungi</taxon>
        <taxon>Dikarya</taxon>
        <taxon>Ascomycota</taxon>
        <taxon>Pezizomycotina</taxon>
        <taxon>Orbiliomycetes</taxon>
        <taxon>Orbiliales</taxon>
        <taxon>Orbiliaceae</taxon>
        <taxon>Arthrobotrys</taxon>
    </lineage>
</organism>
<dbReference type="InterPro" id="IPR011992">
    <property type="entry name" value="EF-hand-dom_pair"/>
</dbReference>
<dbReference type="AlphaFoldDB" id="A0AAN8NY24"/>
<dbReference type="PANTHER" id="PTHR23048">
    <property type="entry name" value="MYOSIN LIGHT CHAIN 1, 3"/>
    <property type="match status" value="1"/>
</dbReference>